<evidence type="ECO:0000313" key="3">
    <source>
        <dbReference type="Proteomes" id="UP001367676"/>
    </source>
</evidence>
<dbReference type="AlphaFoldDB" id="A0AAN9Y3N1"/>
<name>A0AAN9Y3N1_9HEMI</name>
<evidence type="ECO:0000313" key="2">
    <source>
        <dbReference type="EMBL" id="KAK7584070.1"/>
    </source>
</evidence>
<proteinExistence type="predicted"/>
<accession>A0AAN9Y3N1</accession>
<comment type="caution">
    <text evidence="2">The sequence shown here is derived from an EMBL/GenBank/DDBJ whole genome shotgun (WGS) entry which is preliminary data.</text>
</comment>
<dbReference type="Proteomes" id="UP001367676">
    <property type="component" value="Unassembled WGS sequence"/>
</dbReference>
<feature type="compositionally biased region" description="Basic and acidic residues" evidence="1">
    <location>
        <begin position="37"/>
        <end position="51"/>
    </location>
</feature>
<keyword evidence="3" id="KW-1185">Reference proteome</keyword>
<sequence>MGTRQPHLIHRDRGRALAFTAAENTRCDPPPMMTMVEKNERRGQRGERMAEEGCGGAVQRPWLWLPKSLLCLPSPPIRMLCVVKLEPQHLAKPGVSAASVEFY</sequence>
<organism evidence="2 3">
    <name type="scientific">Parthenolecanium corni</name>
    <dbReference type="NCBI Taxonomy" id="536013"/>
    <lineage>
        <taxon>Eukaryota</taxon>
        <taxon>Metazoa</taxon>
        <taxon>Ecdysozoa</taxon>
        <taxon>Arthropoda</taxon>
        <taxon>Hexapoda</taxon>
        <taxon>Insecta</taxon>
        <taxon>Pterygota</taxon>
        <taxon>Neoptera</taxon>
        <taxon>Paraneoptera</taxon>
        <taxon>Hemiptera</taxon>
        <taxon>Sternorrhyncha</taxon>
        <taxon>Coccoidea</taxon>
        <taxon>Coccidae</taxon>
        <taxon>Parthenolecanium</taxon>
    </lineage>
</organism>
<reference evidence="2 3" key="1">
    <citation type="submission" date="2024-03" db="EMBL/GenBank/DDBJ databases">
        <title>Adaptation during the transition from Ophiocordyceps entomopathogen to insect associate is accompanied by gene loss and intensified selection.</title>
        <authorList>
            <person name="Ward C.M."/>
            <person name="Onetto C.A."/>
            <person name="Borneman A.R."/>
        </authorList>
    </citation>
    <scope>NUCLEOTIDE SEQUENCE [LARGE SCALE GENOMIC DNA]</scope>
    <source>
        <strain evidence="2">AWRI1</strain>
        <tissue evidence="2">Single Adult Female</tissue>
    </source>
</reference>
<dbReference type="EMBL" id="JBBCAQ010000032">
    <property type="protein sequence ID" value="KAK7584070.1"/>
    <property type="molecule type" value="Genomic_DNA"/>
</dbReference>
<feature type="region of interest" description="Disordered" evidence="1">
    <location>
        <begin position="27"/>
        <end position="52"/>
    </location>
</feature>
<gene>
    <name evidence="2" type="ORF">V9T40_005033</name>
</gene>
<protein>
    <submittedName>
        <fullName evidence="2">Uncharacterized protein</fullName>
    </submittedName>
</protein>
<evidence type="ECO:0000256" key="1">
    <source>
        <dbReference type="SAM" id="MobiDB-lite"/>
    </source>
</evidence>